<gene>
    <name evidence="1" type="ORF">LMKDKBCB_01287</name>
</gene>
<protein>
    <submittedName>
        <fullName evidence="1">Uncharacterized protein</fullName>
    </submittedName>
</protein>
<evidence type="ECO:0000313" key="2">
    <source>
        <dbReference type="Proteomes" id="UP000330807"/>
    </source>
</evidence>
<proteinExistence type="predicted"/>
<evidence type="ECO:0000313" key="1">
    <source>
        <dbReference type="EMBL" id="VWL91244.1"/>
    </source>
</evidence>
<sequence>MPDHILMLQAIALKGGNSLVIVDKHACMKCKFGNMNAAPRAVACSSSV</sequence>
<dbReference type="AlphaFoldDB" id="A0A5K1IS10"/>
<dbReference type="EMBL" id="CABWIH010000029">
    <property type="protein sequence ID" value="VWL91244.1"/>
    <property type="molecule type" value="Genomic_DNA"/>
</dbReference>
<accession>A0A5K1IS10</accession>
<organism evidence="1 2">
    <name type="scientific">Collinsella aerofaciens</name>
    <dbReference type="NCBI Taxonomy" id="74426"/>
    <lineage>
        <taxon>Bacteria</taxon>
        <taxon>Bacillati</taxon>
        <taxon>Actinomycetota</taxon>
        <taxon>Coriobacteriia</taxon>
        <taxon>Coriobacteriales</taxon>
        <taxon>Coriobacteriaceae</taxon>
        <taxon>Collinsella</taxon>
    </lineage>
</organism>
<name>A0A5K1IS10_9ACTN</name>
<dbReference type="Proteomes" id="UP000330807">
    <property type="component" value="Unassembled WGS sequence"/>
</dbReference>
<reference evidence="1 2" key="1">
    <citation type="submission" date="2019-10" db="EMBL/GenBank/DDBJ databases">
        <authorList>
            <person name="Wolf R A."/>
        </authorList>
    </citation>
    <scope>NUCLEOTIDE SEQUENCE [LARGE SCALE GENOMIC DNA]</scope>
    <source>
        <strain evidence="1">Collinsella_aerofaciens_AK_138A</strain>
    </source>
</reference>